<accession>A0AC61U938</accession>
<organism evidence="1 2">
    <name type="scientific">Janibacter limosus</name>
    <dbReference type="NCBI Taxonomy" id="53458"/>
    <lineage>
        <taxon>Bacteria</taxon>
        <taxon>Bacillati</taxon>
        <taxon>Actinomycetota</taxon>
        <taxon>Actinomycetes</taxon>
        <taxon>Micrococcales</taxon>
        <taxon>Intrasporangiaceae</taxon>
        <taxon>Janibacter</taxon>
    </lineage>
</organism>
<name>A0AC61U938_9MICO</name>
<sequence>MTLGLMVVLAFALMMLTRMPIEGQTDPDPHWPTFAVWFVLCAVTVIGSMARSTRRELEDERVHVDVPGNELRIDRWSPPHERQRFLEQVAADTRARERAIEHQRSASEGDDRWPPPR</sequence>
<dbReference type="Proteomes" id="UP001059663">
    <property type="component" value="Chromosome"/>
</dbReference>
<gene>
    <name evidence="1" type="ORF">LP422_16010</name>
</gene>
<evidence type="ECO:0000313" key="2">
    <source>
        <dbReference type="Proteomes" id="UP001059663"/>
    </source>
</evidence>
<protein>
    <submittedName>
        <fullName evidence="1">Uncharacterized protein</fullName>
    </submittedName>
</protein>
<reference evidence="1" key="1">
    <citation type="submission" date="2021-11" db="EMBL/GenBank/DDBJ databases">
        <title>Study of the species diversity of bacterial strains isolated from a unique natural object - Shulgan-Tash cave (Bashkiria).</title>
        <authorList>
            <person name="Sazanova A.L."/>
            <person name="Chirak E.R."/>
            <person name="Safronova V.I."/>
        </authorList>
    </citation>
    <scope>NUCLEOTIDE SEQUENCE</scope>
    <source>
        <strain evidence="1">P1</strain>
    </source>
</reference>
<evidence type="ECO:0000313" key="1">
    <source>
        <dbReference type="EMBL" id="UUZ46484.1"/>
    </source>
</evidence>
<dbReference type="EMBL" id="CP087977">
    <property type="protein sequence ID" value="UUZ46484.1"/>
    <property type="molecule type" value="Genomic_DNA"/>
</dbReference>
<proteinExistence type="predicted"/>